<dbReference type="EMBL" id="CP054705">
    <property type="protein sequence ID" value="QQK77496.1"/>
    <property type="molecule type" value="Genomic_DNA"/>
</dbReference>
<dbReference type="KEGG" id="scia:HUG15_19200"/>
<organism evidence="2 3">
    <name type="scientific">Salicibibacter cibarius</name>
    <dbReference type="NCBI Taxonomy" id="2743000"/>
    <lineage>
        <taxon>Bacteria</taxon>
        <taxon>Bacillati</taxon>
        <taxon>Bacillota</taxon>
        <taxon>Bacilli</taxon>
        <taxon>Bacillales</taxon>
        <taxon>Bacillaceae</taxon>
        <taxon>Salicibibacter</taxon>
    </lineage>
</organism>
<keyword evidence="1" id="KW-0732">Signal</keyword>
<proteinExistence type="predicted"/>
<feature type="signal peptide" evidence="1">
    <location>
        <begin position="1"/>
        <end position="24"/>
    </location>
</feature>
<evidence type="ECO:0000313" key="2">
    <source>
        <dbReference type="EMBL" id="QQK77496.1"/>
    </source>
</evidence>
<protein>
    <recommendedName>
        <fullName evidence="4">Nuclear transport factor 2 family protein</fullName>
    </recommendedName>
</protein>
<evidence type="ECO:0000313" key="3">
    <source>
        <dbReference type="Proteomes" id="UP000595823"/>
    </source>
</evidence>
<feature type="chain" id="PRO_5032890662" description="Nuclear transport factor 2 family protein" evidence="1">
    <location>
        <begin position="25"/>
        <end position="182"/>
    </location>
</feature>
<dbReference type="Proteomes" id="UP000595823">
    <property type="component" value="Chromosome"/>
</dbReference>
<sequence>MKIRACLSLLFLVTALALPTFVHAEQGEETSVQKPKPFVEETFAGDEHDLILSVKAVQEWTHQFLEVEEGDMDKETGAHMVEELQDYFTEDMALKIYNQFHRPHLAEYDEVDDYVEVDSLVHRDVEHVEIVHRDGQKIVNMKTSSVEDGAGNRAHFEETFTFSFDKEHETYVLAGMEAEQVS</sequence>
<evidence type="ECO:0000256" key="1">
    <source>
        <dbReference type="SAM" id="SignalP"/>
    </source>
</evidence>
<dbReference type="AlphaFoldDB" id="A0A7T6Z642"/>
<reference evidence="2 3" key="1">
    <citation type="submission" date="2020-06" db="EMBL/GenBank/DDBJ databases">
        <title>Genomic analysis of Salicibibacter sp. NKC5-3.</title>
        <authorList>
            <person name="Oh Y.J."/>
        </authorList>
    </citation>
    <scope>NUCLEOTIDE SEQUENCE [LARGE SCALE GENOMIC DNA]</scope>
    <source>
        <strain evidence="2 3">NKC5-3</strain>
    </source>
</reference>
<gene>
    <name evidence="2" type="ORF">HUG15_19200</name>
</gene>
<name>A0A7T6Z642_9BACI</name>
<evidence type="ECO:0008006" key="4">
    <source>
        <dbReference type="Google" id="ProtNLM"/>
    </source>
</evidence>
<accession>A0A7T6Z642</accession>
<keyword evidence="3" id="KW-1185">Reference proteome</keyword>